<name>A0A1G9GCS7_9BACL</name>
<organism evidence="2 3">
    <name type="scientific">Paenibacillus typhae</name>
    <dbReference type="NCBI Taxonomy" id="1174501"/>
    <lineage>
        <taxon>Bacteria</taxon>
        <taxon>Bacillati</taxon>
        <taxon>Bacillota</taxon>
        <taxon>Bacilli</taxon>
        <taxon>Bacillales</taxon>
        <taxon>Paenibacillaceae</taxon>
        <taxon>Paenibacillus</taxon>
    </lineage>
</organism>
<dbReference type="PANTHER" id="PTHR40076">
    <property type="entry name" value="MEMBRANE PROTEIN-RELATED"/>
    <property type="match status" value="1"/>
</dbReference>
<feature type="transmembrane region" description="Helical" evidence="1">
    <location>
        <begin position="131"/>
        <end position="151"/>
    </location>
</feature>
<gene>
    <name evidence="2" type="ORF">SAMN05216192_1649</name>
</gene>
<feature type="transmembrane region" description="Helical" evidence="1">
    <location>
        <begin position="62"/>
        <end position="90"/>
    </location>
</feature>
<evidence type="ECO:0000256" key="1">
    <source>
        <dbReference type="SAM" id="Phobius"/>
    </source>
</evidence>
<keyword evidence="3" id="KW-1185">Reference proteome</keyword>
<dbReference type="InterPro" id="IPR010380">
    <property type="entry name" value="DUF975"/>
</dbReference>
<keyword evidence="1" id="KW-0812">Transmembrane</keyword>
<dbReference type="STRING" id="1174501.SAMN05216192_1649"/>
<keyword evidence="1" id="KW-0472">Membrane</keyword>
<dbReference type="PANTHER" id="PTHR40076:SF1">
    <property type="entry name" value="MEMBRANE PROTEIN"/>
    <property type="match status" value="1"/>
</dbReference>
<feature type="transmembrane region" description="Helical" evidence="1">
    <location>
        <begin position="196"/>
        <end position="214"/>
    </location>
</feature>
<protein>
    <recommendedName>
        <fullName evidence="4">DUF975 family protein</fullName>
    </recommendedName>
</protein>
<proteinExistence type="predicted"/>
<reference evidence="3" key="1">
    <citation type="submission" date="2016-10" db="EMBL/GenBank/DDBJ databases">
        <authorList>
            <person name="Varghese N."/>
            <person name="Submissions S."/>
        </authorList>
    </citation>
    <scope>NUCLEOTIDE SEQUENCE [LARGE SCALE GENOMIC DNA]</scope>
    <source>
        <strain evidence="3">CGMCC 1.11012</strain>
    </source>
</reference>
<dbReference type="AlphaFoldDB" id="A0A1G9GCS7"/>
<dbReference type="Pfam" id="PF06161">
    <property type="entry name" value="DUF975"/>
    <property type="match status" value="1"/>
</dbReference>
<evidence type="ECO:0000313" key="3">
    <source>
        <dbReference type="Proteomes" id="UP000199050"/>
    </source>
</evidence>
<dbReference type="OrthoDB" id="9784844at2"/>
<dbReference type="RefSeq" id="WP_090719890.1">
    <property type="nucleotide sequence ID" value="NZ_CBCSKY010000067.1"/>
</dbReference>
<evidence type="ECO:0008006" key="4">
    <source>
        <dbReference type="Google" id="ProtNLM"/>
    </source>
</evidence>
<accession>A0A1G9GCS7</accession>
<sequence>MWERADLKRRAKNVLRTSYWKAFVVSLILVILGEGAGIPSFNRNWGSSGRTEMTNSGIVSDWGVLGPLLFIALFIGLFIVLLGIAFHILIGSPLIVGSQRYFKQSAEGEVSMRHIGYSFRKDRYWSIVGTMLWRNFLLFLWFLLLIIPGIIKSYSYSQVPFILADNPNIGYNRAVELSRQMTHGQKFRIFVLDLSFLGWMLLGLLALGIGVLFVQPYVNATKAELYLDLRRNALAGGLTNEYELRLMDPPFFK</sequence>
<keyword evidence="1" id="KW-1133">Transmembrane helix</keyword>
<dbReference type="EMBL" id="FNDX01000064">
    <property type="protein sequence ID" value="SDK98479.1"/>
    <property type="molecule type" value="Genomic_DNA"/>
</dbReference>
<evidence type="ECO:0000313" key="2">
    <source>
        <dbReference type="EMBL" id="SDK98479.1"/>
    </source>
</evidence>
<dbReference type="Proteomes" id="UP000199050">
    <property type="component" value="Unassembled WGS sequence"/>
</dbReference>
<feature type="transmembrane region" description="Helical" evidence="1">
    <location>
        <begin position="20"/>
        <end position="42"/>
    </location>
</feature>